<evidence type="ECO:0000313" key="1">
    <source>
        <dbReference type="EMBL" id="NBN80360.1"/>
    </source>
</evidence>
<dbReference type="AlphaFoldDB" id="A0A7X5F5X4"/>
<dbReference type="Proteomes" id="UP000586722">
    <property type="component" value="Unassembled WGS sequence"/>
</dbReference>
<organism evidence="1 2">
    <name type="scientific">Pannonibacter tanglangensis</name>
    <dbReference type="NCBI Taxonomy" id="2750084"/>
    <lineage>
        <taxon>Bacteria</taxon>
        <taxon>Pseudomonadati</taxon>
        <taxon>Pseudomonadota</taxon>
        <taxon>Alphaproteobacteria</taxon>
        <taxon>Hyphomicrobiales</taxon>
        <taxon>Stappiaceae</taxon>
        <taxon>Pannonibacter</taxon>
    </lineage>
</organism>
<keyword evidence="2" id="KW-1185">Reference proteome</keyword>
<gene>
    <name evidence="1" type="ORF">GWI72_18930</name>
</gene>
<dbReference type="EMBL" id="JAABLQ010000004">
    <property type="protein sequence ID" value="NBN80360.1"/>
    <property type="molecule type" value="Genomic_DNA"/>
</dbReference>
<protein>
    <submittedName>
        <fullName evidence="1">Uncharacterized protein</fullName>
    </submittedName>
</protein>
<comment type="caution">
    <text evidence="1">The sequence shown here is derived from an EMBL/GenBank/DDBJ whole genome shotgun (WGS) entry which is preliminary data.</text>
</comment>
<sequence>MRGLAFWFFISAMLYGLGGVAFGLQMATAHDHSLAAVQGHLNGLGCLAMGLFGLYYNAVPQAGERLAARLHFLLSTIGLWLLIPGAIVALNGGPAHLASAGLVVTGLATLLFAAIVVRHRRPVSLRA</sequence>
<evidence type="ECO:0000313" key="2">
    <source>
        <dbReference type="Proteomes" id="UP000586722"/>
    </source>
</evidence>
<dbReference type="RefSeq" id="WP_161677844.1">
    <property type="nucleotide sequence ID" value="NZ_JAABLP010000006.1"/>
</dbReference>
<name>A0A7X5F5X4_9HYPH</name>
<accession>A0A7X5F5X4</accession>
<reference evidence="2" key="1">
    <citation type="submission" date="2020-01" db="EMBL/GenBank/DDBJ databases">
        <authorList>
            <person name="Fang Y."/>
            <person name="Sun R."/>
            <person name="Nie L."/>
            <person name="He J."/>
            <person name="Hao L."/>
            <person name="Wang L."/>
            <person name="Su S."/>
            <person name="Lv E."/>
            <person name="Zhang Z."/>
            <person name="Xie R."/>
            <person name="Liu H."/>
        </authorList>
    </citation>
    <scope>NUCLEOTIDE SEQUENCE [LARGE SCALE GENOMIC DNA]</scope>
    <source>
        <strain evidence="2">XCT-53</strain>
    </source>
</reference>
<proteinExistence type="predicted"/>